<evidence type="ECO:0000313" key="2">
    <source>
        <dbReference type="EMBL" id="CAL8120842.1"/>
    </source>
</evidence>
<feature type="compositionally biased region" description="Basic and acidic residues" evidence="1">
    <location>
        <begin position="654"/>
        <end position="669"/>
    </location>
</feature>
<feature type="region of interest" description="Disordered" evidence="1">
    <location>
        <begin position="507"/>
        <end position="564"/>
    </location>
</feature>
<comment type="caution">
    <text evidence="2">The sequence shown here is derived from an EMBL/GenBank/DDBJ whole genome shotgun (WGS) entry which is preliminary data.</text>
</comment>
<dbReference type="EMBL" id="CAXLJM020000064">
    <property type="protein sequence ID" value="CAL8120842.1"/>
    <property type="molecule type" value="Genomic_DNA"/>
</dbReference>
<feature type="compositionally biased region" description="Basic residues" evidence="1">
    <location>
        <begin position="793"/>
        <end position="814"/>
    </location>
</feature>
<evidence type="ECO:0000256" key="1">
    <source>
        <dbReference type="SAM" id="MobiDB-lite"/>
    </source>
</evidence>
<name>A0ABP1R8K2_9HEXA</name>
<keyword evidence="3" id="KW-1185">Reference proteome</keyword>
<reference evidence="2 3" key="1">
    <citation type="submission" date="2024-08" db="EMBL/GenBank/DDBJ databases">
        <authorList>
            <person name="Cucini C."/>
            <person name="Frati F."/>
        </authorList>
    </citation>
    <scope>NUCLEOTIDE SEQUENCE [LARGE SCALE GENOMIC DNA]</scope>
</reference>
<sequence>MRRHQGEASGSSSSATIRISGMNHILGVAQQESHANCNPTPQSSEPQTSPTLASLNNYIIYENSPSSYQVAPMSIPNPLMNPVPVAADVRNHADLNLNQYVEVVESGASETFRDYIDFGDGSGSDLTNSGISLDGQNMGLNSGMDDYSRHYVPNMNKSGTEYLQPVPIASVQYDLQQEKWFHLERNPSSAFQMLERFANPNPQFHIRQPGESILSQGTQWQHLHPLYPSNTLTPPTATIVAPEAQEQDLILLPGIPGQAQTYEDPGASYATNDDPRQYLLLNQGGSQPQSQIQHSDYLYTTNESTPAALPPSQLMSGNHNTQQQYQPQPTRSVIRHTNSVQHCNHENERPSEPVPFLSVSEDVKVSPKKKKSVPRKRRKPVEVEKQNETLAEIFISVIDKATCNKNQQIENAGLEVVRISNVNGVDLVEGNASVRNGREVSDKQVSLSNDLEGLASRVSLFSELPVNPESVYQGGDLFIMQTCHEDHPLPPSSGAAIVGASSLAQISPGVSESTPLTKKPRKKTDRKPKATTPRKPRVAKAKTKETDSNCKTPQNKGQTSKKVAKKELEQVQTEEVMLTVVGTVLDKDAAKYCEDEQVKVPIKLEEAVWDGASATNKLVANLPDLTVSFLTMTEAKLAALTTLSKTTAPVISIKSERPDENADASENKGKRATSGKSANRNRTRRRVSLDVASESGDDEGYTPRITRSRSAKVKSVSSSGRSATGVDSDSRSSAGHRRKDSVDYGEAEVTSDLDSESGTIKVVVKHGDNSAAQDEQTIKQEDEVVKSSSASHHPSKTVAAKRCRKRPKQFRALKKGQESKENMGIFRDDEVYPDSQLPSQDCFVDENLMMKVRRRGKNKQNVVDAPEDQDDGQQDEFFHYRRPNYTPEEIKLLYGDKRFVIDVKDIDKDPSNIYVWQILEPLSCLLRYFPCKFGYEQFFISSHQRWYFFEEEFRNEEFYDRFQPIVINVASTEIKFAAGWEMEECIVQYPYIDKSFFNRMTKSISKIHGTEFLRDDITLCIPLMLYRHLNPQSLTELFIAANDPQCLTPDIMRKIRAWYNLSGFIEAILVKASVGNCDFNQETIYLLRTFPKMRYSNKTANKEIHCTACTPKFQRTPMVEVVFNTKQELGTPYDHVTLVEHPDPQKPRNDAEHWCRNCSLAARKFHRLAHFRYSFSRIMRHNIAKDVQTMRDKGIKDTDHRLQHISDADVNWRYTLFLDLQLSIAEVISEFYHAQDQP</sequence>
<feature type="compositionally biased region" description="Polar residues" evidence="1">
    <location>
        <begin position="313"/>
        <end position="330"/>
    </location>
</feature>
<feature type="compositionally biased region" description="Acidic residues" evidence="1">
    <location>
        <begin position="743"/>
        <end position="754"/>
    </location>
</feature>
<feature type="region of interest" description="Disordered" evidence="1">
    <location>
        <begin position="768"/>
        <end position="818"/>
    </location>
</feature>
<feature type="compositionally biased region" description="Basic residues" evidence="1">
    <location>
        <begin position="366"/>
        <end position="379"/>
    </location>
</feature>
<evidence type="ECO:0000313" key="3">
    <source>
        <dbReference type="Proteomes" id="UP001642540"/>
    </source>
</evidence>
<proteinExistence type="predicted"/>
<accession>A0ABP1R8K2</accession>
<feature type="region of interest" description="Disordered" evidence="1">
    <location>
        <begin position="303"/>
        <end position="330"/>
    </location>
</feature>
<feature type="compositionally biased region" description="Polar residues" evidence="1">
    <location>
        <begin position="549"/>
        <end position="561"/>
    </location>
</feature>
<gene>
    <name evidence="2" type="ORF">ODALV1_LOCUS19106</name>
</gene>
<organism evidence="2 3">
    <name type="scientific">Orchesella dallaii</name>
    <dbReference type="NCBI Taxonomy" id="48710"/>
    <lineage>
        <taxon>Eukaryota</taxon>
        <taxon>Metazoa</taxon>
        <taxon>Ecdysozoa</taxon>
        <taxon>Arthropoda</taxon>
        <taxon>Hexapoda</taxon>
        <taxon>Collembola</taxon>
        <taxon>Entomobryomorpha</taxon>
        <taxon>Entomobryoidea</taxon>
        <taxon>Orchesellidae</taxon>
        <taxon>Orchesellinae</taxon>
        <taxon>Orchesella</taxon>
    </lineage>
</organism>
<feature type="region of interest" description="Disordered" evidence="1">
    <location>
        <begin position="342"/>
        <end position="380"/>
    </location>
</feature>
<protein>
    <recommendedName>
        <fullName evidence="4">DUF4211 domain-containing protein</fullName>
    </recommendedName>
</protein>
<feature type="compositionally biased region" description="Basic and acidic residues" evidence="1">
    <location>
        <begin position="776"/>
        <end position="785"/>
    </location>
</feature>
<feature type="compositionally biased region" description="Low complexity" evidence="1">
    <location>
        <begin position="713"/>
        <end position="726"/>
    </location>
</feature>
<feature type="compositionally biased region" description="Basic residues" evidence="1">
    <location>
        <begin position="532"/>
        <end position="541"/>
    </location>
</feature>
<dbReference type="Proteomes" id="UP001642540">
    <property type="component" value="Unassembled WGS sequence"/>
</dbReference>
<evidence type="ECO:0008006" key="4">
    <source>
        <dbReference type="Google" id="ProtNLM"/>
    </source>
</evidence>
<feature type="region of interest" description="Disordered" evidence="1">
    <location>
        <begin position="654"/>
        <end position="754"/>
    </location>
</feature>